<protein>
    <submittedName>
        <fullName evidence="2">Uncharacterized protein</fullName>
    </submittedName>
</protein>
<evidence type="ECO:0000313" key="2">
    <source>
        <dbReference type="EMBL" id="ERH23047.1"/>
    </source>
</evidence>
<evidence type="ECO:0000256" key="1">
    <source>
        <dbReference type="SAM" id="MobiDB-lite"/>
    </source>
</evidence>
<dbReference type="PATRIC" id="fig|1227262.3.peg.210"/>
<dbReference type="OrthoDB" id="3261005at2"/>
<organism evidence="2 3">
    <name type="scientific">Actinomyces johnsonii F0510</name>
    <dbReference type="NCBI Taxonomy" id="1227262"/>
    <lineage>
        <taxon>Bacteria</taxon>
        <taxon>Bacillati</taxon>
        <taxon>Actinomycetota</taxon>
        <taxon>Actinomycetes</taxon>
        <taxon>Actinomycetales</taxon>
        <taxon>Actinomycetaceae</taxon>
        <taxon>Actinomyces</taxon>
    </lineage>
</organism>
<reference evidence="2 3" key="1">
    <citation type="submission" date="2013-06" db="EMBL/GenBank/DDBJ databases">
        <authorList>
            <person name="Weinstock G."/>
            <person name="Sodergren E."/>
            <person name="Lobos E.A."/>
            <person name="Fulton L."/>
            <person name="Fulton R."/>
            <person name="Courtney L."/>
            <person name="Fronick C."/>
            <person name="O'Laughlin M."/>
            <person name="Godfrey J."/>
            <person name="Wilson R.M."/>
            <person name="Miner T."/>
            <person name="Farmer C."/>
            <person name="Delehaunty K."/>
            <person name="Cordes M."/>
            <person name="Minx P."/>
            <person name="Tomlinson C."/>
            <person name="Chen J."/>
            <person name="Wollam A."/>
            <person name="Pepin K.H."/>
            <person name="Bhonagiri V."/>
            <person name="Zhang X."/>
            <person name="Warren W."/>
            <person name="Mitreva M."/>
            <person name="Mardis E.R."/>
            <person name="Wilson R.K."/>
        </authorList>
    </citation>
    <scope>NUCLEOTIDE SEQUENCE [LARGE SCALE GENOMIC DNA]</scope>
    <source>
        <strain evidence="2 3">F0510</strain>
    </source>
</reference>
<evidence type="ECO:0000313" key="3">
    <source>
        <dbReference type="Proteomes" id="UP000016498"/>
    </source>
</evidence>
<dbReference type="HOGENOM" id="CLU_2968942_0_0_11"/>
<comment type="caution">
    <text evidence="2">The sequence shown here is derived from an EMBL/GenBank/DDBJ whole genome shotgun (WGS) entry which is preliminary data.</text>
</comment>
<dbReference type="EMBL" id="AWSD01000034">
    <property type="protein sequence ID" value="ERH23047.1"/>
    <property type="molecule type" value="Genomic_DNA"/>
</dbReference>
<name>U1RXA0_9ACTO</name>
<dbReference type="Proteomes" id="UP000016498">
    <property type="component" value="Unassembled WGS sequence"/>
</dbReference>
<gene>
    <name evidence="2" type="ORF">HMPREF1549_00279</name>
</gene>
<feature type="region of interest" description="Disordered" evidence="1">
    <location>
        <begin position="1"/>
        <end position="20"/>
    </location>
</feature>
<sequence>MALVRRPTGLIPDAHLGRRPARRWEPKTVRLRLMSVPAGIARRTVLRDKADHPKPASS</sequence>
<proteinExistence type="predicted"/>
<dbReference type="AlphaFoldDB" id="U1RXA0"/>
<accession>U1RXA0</accession>